<name>A0ABV2ZLF3_9ACTN</name>
<proteinExistence type="predicted"/>
<keyword evidence="2" id="KW-1185">Reference proteome</keyword>
<sequence length="49" mass="5487">MPLQRVTGRRETYTETRLAIAGLVSDRSACRATHRKPSNELMLARQAAC</sequence>
<dbReference type="EMBL" id="JBEZVE010000012">
    <property type="protein sequence ID" value="MEU3783394.1"/>
    <property type="molecule type" value="Genomic_DNA"/>
</dbReference>
<comment type="caution">
    <text evidence="1">The sequence shown here is derived from an EMBL/GenBank/DDBJ whole genome shotgun (WGS) entry which is preliminary data.</text>
</comment>
<accession>A0ABV2ZLF3</accession>
<evidence type="ECO:0000313" key="2">
    <source>
        <dbReference type="Proteomes" id="UP001550739"/>
    </source>
</evidence>
<gene>
    <name evidence="1" type="ORF">AB0E89_23080</name>
</gene>
<dbReference type="Proteomes" id="UP001550739">
    <property type="component" value="Unassembled WGS sequence"/>
</dbReference>
<evidence type="ECO:0000313" key="1">
    <source>
        <dbReference type="EMBL" id="MEU3783394.1"/>
    </source>
</evidence>
<reference evidence="1 2" key="1">
    <citation type="submission" date="2024-06" db="EMBL/GenBank/DDBJ databases">
        <title>The Natural Products Discovery Center: Release of the First 8490 Sequenced Strains for Exploring Actinobacteria Biosynthetic Diversity.</title>
        <authorList>
            <person name="Kalkreuter E."/>
            <person name="Kautsar S.A."/>
            <person name="Yang D."/>
            <person name="Bader C.D."/>
            <person name="Teijaro C.N."/>
            <person name="Fluegel L."/>
            <person name="Davis C.M."/>
            <person name="Simpson J.R."/>
            <person name="Lauterbach L."/>
            <person name="Steele A.D."/>
            <person name="Gui C."/>
            <person name="Meng S."/>
            <person name="Li G."/>
            <person name="Viehrig K."/>
            <person name="Ye F."/>
            <person name="Su P."/>
            <person name="Kiefer A.F."/>
            <person name="Nichols A."/>
            <person name="Cepeda A.J."/>
            <person name="Yan W."/>
            <person name="Fan B."/>
            <person name="Jiang Y."/>
            <person name="Adhikari A."/>
            <person name="Zheng C.-J."/>
            <person name="Schuster L."/>
            <person name="Cowan T.M."/>
            <person name="Smanski M.J."/>
            <person name="Chevrette M.G."/>
            <person name="De Carvalho L.P.S."/>
            <person name="Shen B."/>
        </authorList>
    </citation>
    <scope>NUCLEOTIDE SEQUENCE [LARGE SCALE GENOMIC DNA]</scope>
    <source>
        <strain evidence="1 2">NPDC033843</strain>
    </source>
</reference>
<protein>
    <submittedName>
        <fullName evidence="1">Uncharacterized protein</fullName>
    </submittedName>
</protein>
<organism evidence="1 2">
    <name type="scientific">Streptomyces sp. 900129855</name>
    <dbReference type="NCBI Taxonomy" id="3155129"/>
    <lineage>
        <taxon>Bacteria</taxon>
        <taxon>Bacillati</taxon>
        <taxon>Actinomycetota</taxon>
        <taxon>Actinomycetes</taxon>
        <taxon>Kitasatosporales</taxon>
        <taxon>Streptomycetaceae</taxon>
        <taxon>Streptomyces</taxon>
    </lineage>
</organism>
<dbReference type="RefSeq" id="WP_361704541.1">
    <property type="nucleotide sequence ID" value="NZ_JBEZVE010000012.1"/>
</dbReference>